<proteinExistence type="predicted"/>
<accession>A0ABS9CWB4</accession>
<dbReference type="RefSeq" id="WP_235224771.1">
    <property type="nucleotide sequence ID" value="NZ_JAKGAQ010000001.1"/>
</dbReference>
<dbReference type="InterPro" id="IPR038740">
    <property type="entry name" value="BioF2-like_GNAT_dom"/>
</dbReference>
<protein>
    <submittedName>
        <fullName evidence="2">GNAT family N-acetyltransferase</fullName>
    </submittedName>
</protein>
<evidence type="ECO:0000259" key="1">
    <source>
        <dbReference type="Pfam" id="PF13480"/>
    </source>
</evidence>
<dbReference type="SUPFAM" id="SSF55729">
    <property type="entry name" value="Acyl-CoA N-acyltransferases (Nat)"/>
    <property type="match status" value="1"/>
</dbReference>
<comment type="caution">
    <text evidence="2">The sequence shown here is derived from an EMBL/GenBank/DDBJ whole genome shotgun (WGS) entry which is preliminary data.</text>
</comment>
<dbReference type="Proteomes" id="UP001200557">
    <property type="component" value="Unassembled WGS sequence"/>
</dbReference>
<reference evidence="2 3" key="1">
    <citation type="submission" date="2022-01" db="EMBL/GenBank/DDBJ databases">
        <title>Octadecabacter sp. nov., isolated from a marine alga.</title>
        <authorList>
            <person name="Jin M.S."/>
            <person name="Kim H.M."/>
            <person name="Han D.M."/>
            <person name="Jung J.J."/>
            <person name="Jeon C.O."/>
        </authorList>
    </citation>
    <scope>NUCLEOTIDE SEQUENCE [LARGE SCALE GENOMIC DNA]</scope>
    <source>
        <strain evidence="2 3">G9-8</strain>
    </source>
</reference>
<dbReference type="Pfam" id="PF13480">
    <property type="entry name" value="Acetyltransf_6"/>
    <property type="match status" value="1"/>
</dbReference>
<gene>
    <name evidence="2" type="ORF">L0664_06315</name>
</gene>
<keyword evidence="3" id="KW-1185">Reference proteome</keyword>
<dbReference type="EMBL" id="JAKGAQ010000001">
    <property type="protein sequence ID" value="MCF2870674.1"/>
    <property type="molecule type" value="Genomic_DNA"/>
</dbReference>
<feature type="domain" description="BioF2-like acetyltransferase" evidence="1">
    <location>
        <begin position="187"/>
        <end position="322"/>
    </location>
</feature>
<evidence type="ECO:0000313" key="2">
    <source>
        <dbReference type="EMBL" id="MCF2870674.1"/>
    </source>
</evidence>
<evidence type="ECO:0000313" key="3">
    <source>
        <dbReference type="Proteomes" id="UP001200557"/>
    </source>
</evidence>
<sequence>MGEPAKVIDAKQAADFAAIFEDHPIEDLICDARATVGVMTVGEIVFPTTVSDPTEGANCYLCSPSTAYIDYALAEVEALNLSRIAKVLTRVGIKACAPLVRATGLDGQVQVNNWFVSTNPSPDLNLELVEAIKASCLATHPTRAIVMRSLNDVWDVDAMKVLRAAGFKLLAARQIYLLANDAHHVSRDVKRDAKLLEETQLKVAEGKAFSQGDFEQCAALYRALYLDKYTTLNPHYTAAFLRELQVRGVMTMVALRDADGQIVGFTGLFESARTLTQPFVGYDIARPQNEGIYRMLMQIGRDHAKTRGLDYNMSAGSAAFKRNRGASAAIEYTAVYVAHRPWHMRAATVILELATRVFAIPIVKRFET</sequence>
<name>A0ABS9CWB4_9RHOB</name>
<organism evidence="2 3">
    <name type="scientific">Octadecabacter dasysiphoniae</name>
    <dbReference type="NCBI Taxonomy" id="2909341"/>
    <lineage>
        <taxon>Bacteria</taxon>
        <taxon>Pseudomonadati</taxon>
        <taxon>Pseudomonadota</taxon>
        <taxon>Alphaproteobacteria</taxon>
        <taxon>Rhodobacterales</taxon>
        <taxon>Roseobacteraceae</taxon>
        <taxon>Octadecabacter</taxon>
    </lineage>
</organism>
<dbReference type="InterPro" id="IPR016181">
    <property type="entry name" value="Acyl_CoA_acyltransferase"/>
</dbReference>